<evidence type="ECO:0000256" key="6">
    <source>
        <dbReference type="SAM" id="Phobius"/>
    </source>
</evidence>
<evidence type="ECO:0000256" key="2">
    <source>
        <dbReference type="ARBA" id="ARBA00022448"/>
    </source>
</evidence>
<keyword evidence="9" id="KW-1185">Reference proteome</keyword>
<dbReference type="PROSITE" id="PS50850">
    <property type="entry name" value="MFS"/>
    <property type="match status" value="1"/>
</dbReference>
<dbReference type="InterPro" id="IPR005829">
    <property type="entry name" value="Sugar_transporter_CS"/>
</dbReference>
<feature type="transmembrane region" description="Helical" evidence="6">
    <location>
        <begin position="161"/>
        <end position="185"/>
    </location>
</feature>
<feature type="transmembrane region" description="Helical" evidence="6">
    <location>
        <begin position="415"/>
        <end position="439"/>
    </location>
</feature>
<feature type="transmembrane region" description="Helical" evidence="6">
    <location>
        <begin position="356"/>
        <end position="373"/>
    </location>
</feature>
<evidence type="ECO:0000256" key="5">
    <source>
        <dbReference type="ARBA" id="ARBA00023136"/>
    </source>
</evidence>
<feature type="transmembrane region" description="Helical" evidence="6">
    <location>
        <begin position="205"/>
        <end position="224"/>
    </location>
</feature>
<dbReference type="AlphaFoldDB" id="A0A2U3D762"/>
<feature type="domain" description="Major facilitator superfamily (MFS) profile" evidence="7">
    <location>
        <begin position="31"/>
        <end position="470"/>
    </location>
</feature>
<evidence type="ECO:0000313" key="9">
    <source>
        <dbReference type="Proteomes" id="UP000245380"/>
    </source>
</evidence>
<proteinExistence type="predicted"/>
<dbReference type="Proteomes" id="UP000245380">
    <property type="component" value="Unassembled WGS sequence"/>
</dbReference>
<feature type="transmembrane region" description="Helical" evidence="6">
    <location>
        <begin position="103"/>
        <end position="121"/>
    </location>
</feature>
<feature type="transmembrane region" description="Helical" evidence="6">
    <location>
        <begin position="445"/>
        <end position="466"/>
    </location>
</feature>
<dbReference type="InterPro" id="IPR020846">
    <property type="entry name" value="MFS_dom"/>
</dbReference>
<feature type="transmembrane region" description="Helical" evidence="6">
    <location>
        <begin position="127"/>
        <end position="149"/>
    </location>
</feature>
<keyword evidence="5 6" id="KW-0472">Membrane</keyword>
<name>A0A2U3D762_SULT2</name>
<evidence type="ECO:0000256" key="1">
    <source>
        <dbReference type="ARBA" id="ARBA00004651"/>
    </source>
</evidence>
<dbReference type="Gene3D" id="1.20.1250.20">
    <property type="entry name" value="MFS general substrate transporter like domains"/>
    <property type="match status" value="1"/>
</dbReference>
<reference evidence="8 9" key="1">
    <citation type="submission" date="2016-11" db="EMBL/GenBank/DDBJ databases">
        <title>Comparative genomics of Acidibacillus ferroxidans species.</title>
        <authorList>
            <person name="Oliveira G."/>
            <person name="Nunes G."/>
            <person name="Oliveira R."/>
            <person name="Araujo F."/>
            <person name="Salim A."/>
            <person name="Scholte L."/>
            <person name="Morais D."/>
            <person name="Nancucheo I."/>
            <person name="Johnson D.B."/>
            <person name="Grail B."/>
            <person name="Bittencourt J."/>
            <person name="Valadares R."/>
        </authorList>
    </citation>
    <scope>NUCLEOTIDE SEQUENCE [LARGE SCALE GENOMIC DNA]</scope>
    <source>
        <strain evidence="8 9">Y002</strain>
    </source>
</reference>
<accession>A0A2U3D762</accession>
<dbReference type="GO" id="GO:0005886">
    <property type="term" value="C:plasma membrane"/>
    <property type="evidence" value="ECO:0007669"/>
    <property type="project" value="UniProtKB-SubCell"/>
</dbReference>
<dbReference type="PANTHER" id="PTHR23511:SF34">
    <property type="entry name" value="SYNAPTIC VESICLE GLYCOPROTEIN 2"/>
    <property type="match status" value="1"/>
</dbReference>
<dbReference type="InterPro" id="IPR036259">
    <property type="entry name" value="MFS_trans_sf"/>
</dbReference>
<keyword evidence="3 6" id="KW-0812">Transmembrane</keyword>
<gene>
    <name evidence="8" type="ORF">BM613_10230</name>
</gene>
<dbReference type="RefSeq" id="WP_109431096.1">
    <property type="nucleotide sequence ID" value="NZ_MPDK01000018.1"/>
</dbReference>
<comment type="subcellular location">
    <subcellularLocation>
        <location evidence="1">Cell membrane</location>
        <topology evidence="1">Multi-pass membrane protein</topology>
    </subcellularLocation>
</comment>
<feature type="transmembrane region" description="Helical" evidence="6">
    <location>
        <begin position="72"/>
        <end position="91"/>
    </location>
</feature>
<dbReference type="OrthoDB" id="9797953at2"/>
<dbReference type="InterPro" id="IPR005828">
    <property type="entry name" value="MFS_sugar_transport-like"/>
</dbReference>
<dbReference type="Pfam" id="PF00083">
    <property type="entry name" value="Sugar_tr"/>
    <property type="match status" value="1"/>
</dbReference>
<protein>
    <submittedName>
        <fullName evidence="8">MFS transporter</fullName>
    </submittedName>
</protein>
<dbReference type="EMBL" id="MPDK01000018">
    <property type="protein sequence ID" value="PWI57124.1"/>
    <property type="molecule type" value="Genomic_DNA"/>
</dbReference>
<dbReference type="SUPFAM" id="SSF103473">
    <property type="entry name" value="MFS general substrate transporter"/>
    <property type="match status" value="1"/>
</dbReference>
<feature type="transmembrane region" description="Helical" evidence="6">
    <location>
        <begin position="379"/>
        <end position="403"/>
    </location>
</feature>
<evidence type="ECO:0000256" key="4">
    <source>
        <dbReference type="ARBA" id="ARBA00022989"/>
    </source>
</evidence>
<feature type="transmembrane region" description="Helical" evidence="6">
    <location>
        <begin position="21"/>
        <end position="44"/>
    </location>
</feature>
<feature type="transmembrane region" description="Helical" evidence="6">
    <location>
        <begin position="292"/>
        <end position="310"/>
    </location>
</feature>
<keyword evidence="4 6" id="KW-1133">Transmembrane helix</keyword>
<dbReference type="PANTHER" id="PTHR23511">
    <property type="entry name" value="SYNAPTIC VESICLE GLYCOPROTEIN 2"/>
    <property type="match status" value="1"/>
</dbReference>
<keyword evidence="2" id="KW-0813">Transport</keyword>
<sequence length="478" mass="51458">MQELSSRRDVSASFIFARLDRLTVWSLPALFIGVIGVGFLFTFFDIFDINVSFIQTCSNIVPGCSPMDANNYLGLPVVINLAGYVVGTLILSPISDRIGRKHMLMITMLLSGLGSLLTAVVNQYGWFVLARGVTGTGIGADLAIVNAYINEVAPRQQRARYTSLIFVMSAVGAFLGIWLGLLLTTPKTPFPLGLPFALASAQFGYGWRIMYLIGGLLALVGVLLRVQLPESPRWLVSQGRLEEANLVVANMEMIAAKHGPLAPVHDLGLAEESQSAMPYSEIFKNSLYVRRTILLMLMWTFSYVTVYAYASGFTTLLSSLKYPPPEAGLIASVGTVGFVLCAIVAAIFGEHLERKLWMPISALLTLIGGFLVASSGANLALAMIGSMVTFFGFNLWIPIAYAWSTEHYPTRARTTGFALVDGIGHLGGGIGILVIAPLIPSLGVMPSFLIINGGLVAGAVLALFGIRTRGKRLEEISP</sequence>
<dbReference type="PROSITE" id="PS00216">
    <property type="entry name" value="SUGAR_TRANSPORT_1"/>
    <property type="match status" value="1"/>
</dbReference>
<organism evidence="8 9">
    <name type="scientific">Sulfoacidibacillus thermotolerans</name>
    <name type="common">Acidibacillus sulfuroxidans</name>
    <dbReference type="NCBI Taxonomy" id="1765684"/>
    <lineage>
        <taxon>Bacteria</taxon>
        <taxon>Bacillati</taxon>
        <taxon>Bacillota</taxon>
        <taxon>Bacilli</taxon>
        <taxon>Bacillales</taxon>
        <taxon>Alicyclobacillaceae</taxon>
        <taxon>Sulfoacidibacillus</taxon>
    </lineage>
</organism>
<evidence type="ECO:0000313" key="8">
    <source>
        <dbReference type="EMBL" id="PWI57124.1"/>
    </source>
</evidence>
<evidence type="ECO:0000256" key="3">
    <source>
        <dbReference type="ARBA" id="ARBA00022692"/>
    </source>
</evidence>
<comment type="caution">
    <text evidence="8">The sequence shown here is derived from an EMBL/GenBank/DDBJ whole genome shotgun (WGS) entry which is preliminary data.</text>
</comment>
<dbReference type="CDD" id="cd17316">
    <property type="entry name" value="MFS_SV2_like"/>
    <property type="match status" value="1"/>
</dbReference>
<dbReference type="GO" id="GO:0022857">
    <property type="term" value="F:transmembrane transporter activity"/>
    <property type="evidence" value="ECO:0007669"/>
    <property type="project" value="InterPro"/>
</dbReference>
<feature type="transmembrane region" description="Helical" evidence="6">
    <location>
        <begin position="330"/>
        <end position="349"/>
    </location>
</feature>
<evidence type="ECO:0000259" key="7">
    <source>
        <dbReference type="PROSITE" id="PS50850"/>
    </source>
</evidence>